<feature type="domain" description="Reductase C-terminal" evidence="6">
    <location>
        <begin position="319"/>
        <end position="399"/>
    </location>
</feature>
<evidence type="ECO:0000256" key="3">
    <source>
        <dbReference type="ARBA" id="ARBA00022827"/>
    </source>
</evidence>
<accession>A0A840SJL0</accession>
<dbReference type="RefSeq" id="WP_184147544.1">
    <property type="nucleotide sequence ID" value="NZ_JACHFM010000001.1"/>
</dbReference>
<dbReference type="PRINTS" id="PR00411">
    <property type="entry name" value="PNDRDTASEI"/>
</dbReference>
<feature type="domain" description="FAD/NAD(P)-binding" evidence="5">
    <location>
        <begin position="5"/>
        <end position="299"/>
    </location>
</feature>
<dbReference type="Pfam" id="PF14759">
    <property type="entry name" value="Reductase_C"/>
    <property type="match status" value="1"/>
</dbReference>
<proteinExistence type="predicted"/>
<dbReference type="Gene3D" id="3.50.50.60">
    <property type="entry name" value="FAD/NAD(P)-binding domain"/>
    <property type="match status" value="2"/>
</dbReference>
<dbReference type="AlphaFoldDB" id="A0A840SJL0"/>
<dbReference type="PANTHER" id="PTHR43557:SF2">
    <property type="entry name" value="RIESKE DOMAIN-CONTAINING PROTEIN-RELATED"/>
    <property type="match status" value="1"/>
</dbReference>
<comment type="cofactor">
    <cofactor evidence="1">
        <name>FAD</name>
        <dbReference type="ChEBI" id="CHEBI:57692"/>
    </cofactor>
</comment>
<evidence type="ECO:0000256" key="1">
    <source>
        <dbReference type="ARBA" id="ARBA00001974"/>
    </source>
</evidence>
<dbReference type="InterPro" id="IPR028202">
    <property type="entry name" value="Reductase_C"/>
</dbReference>
<evidence type="ECO:0000259" key="6">
    <source>
        <dbReference type="Pfam" id="PF14759"/>
    </source>
</evidence>
<evidence type="ECO:0000256" key="4">
    <source>
        <dbReference type="ARBA" id="ARBA00023002"/>
    </source>
</evidence>
<dbReference type="GO" id="GO:0008860">
    <property type="term" value="F:ferredoxin-NAD+ reductase activity"/>
    <property type="evidence" value="ECO:0007669"/>
    <property type="project" value="UniProtKB-EC"/>
</dbReference>
<name>A0A840SJL0_9RHOB</name>
<dbReference type="PANTHER" id="PTHR43557">
    <property type="entry name" value="APOPTOSIS-INDUCING FACTOR 1"/>
    <property type="match status" value="1"/>
</dbReference>
<dbReference type="SUPFAM" id="SSF51905">
    <property type="entry name" value="FAD/NAD(P)-binding domain"/>
    <property type="match status" value="2"/>
</dbReference>
<dbReference type="PRINTS" id="PR00368">
    <property type="entry name" value="FADPNR"/>
</dbReference>
<dbReference type="Gene3D" id="3.30.390.30">
    <property type="match status" value="1"/>
</dbReference>
<gene>
    <name evidence="7" type="ORF">HNP73_001065</name>
</gene>
<dbReference type="EC" id="1.18.1.3" evidence="7"/>
<dbReference type="InterPro" id="IPR016156">
    <property type="entry name" value="FAD/NAD-linked_Rdtase_dimer_sf"/>
</dbReference>
<evidence type="ECO:0000313" key="7">
    <source>
        <dbReference type="EMBL" id="MBB5221144.1"/>
    </source>
</evidence>
<dbReference type="Proteomes" id="UP000549457">
    <property type="component" value="Unassembled WGS sequence"/>
</dbReference>
<dbReference type="InterPro" id="IPR023753">
    <property type="entry name" value="FAD/NAD-binding_dom"/>
</dbReference>
<dbReference type="InterPro" id="IPR036188">
    <property type="entry name" value="FAD/NAD-bd_sf"/>
</dbReference>
<comment type="caution">
    <text evidence="7">The sequence shown here is derived from an EMBL/GenBank/DDBJ whole genome shotgun (WGS) entry which is preliminary data.</text>
</comment>
<dbReference type="Pfam" id="PF07992">
    <property type="entry name" value="Pyr_redox_2"/>
    <property type="match status" value="1"/>
</dbReference>
<evidence type="ECO:0000256" key="2">
    <source>
        <dbReference type="ARBA" id="ARBA00022630"/>
    </source>
</evidence>
<sequence length="405" mass="41545">MAADRVVIVGAGQGGFQAAASLRQDGFAGRVTLLGDEPGLPYQRPPLSKAYMKDGDPKRLALRAEAFFAEAAIERVEGRAVAIDRAAARVGLADGRTLAYDQLILATGARNVVPPIAGLADAVASRAVVGLRTLGDAGLLRERIAAGGRAVVIGGGFIGLEFAAVARAAGLDVTVVEAADRLMARVVSPEISGHFLDLHRSLGVDVRPGVAATAVEPGAVTLADGDRVAGDLILLAVGVRPNAELAAEAGLGVANGVVVDGRLVTSDPAISALGDVASYPGPDGAPVRLESVQAAVDHARHIARRIATGDMADYAAVPWFWSDQGDRKLQIAGLRHPGHRTVVVPGDRLVVLSLDGDVLKAVETVNAPAPHMAARRLLAQDRALTAGEIEAAGFDLVALAKGAKV</sequence>
<dbReference type="SUPFAM" id="SSF55424">
    <property type="entry name" value="FAD/NAD-linked reductases, dimerisation (C-terminal) domain"/>
    <property type="match status" value="1"/>
</dbReference>
<dbReference type="GO" id="GO:0016651">
    <property type="term" value="F:oxidoreductase activity, acting on NAD(P)H"/>
    <property type="evidence" value="ECO:0007669"/>
    <property type="project" value="TreeGrafter"/>
</dbReference>
<dbReference type="InterPro" id="IPR050446">
    <property type="entry name" value="FAD-oxidoreductase/Apoptosis"/>
</dbReference>
<keyword evidence="4 7" id="KW-0560">Oxidoreductase</keyword>
<reference evidence="7 8" key="1">
    <citation type="submission" date="2020-08" db="EMBL/GenBank/DDBJ databases">
        <title>Genomic Encyclopedia of Type Strains, Phase IV (KMG-IV): sequencing the most valuable type-strain genomes for metagenomic binning, comparative biology and taxonomic classification.</title>
        <authorList>
            <person name="Goeker M."/>
        </authorList>
    </citation>
    <scope>NUCLEOTIDE SEQUENCE [LARGE SCALE GENOMIC DNA]</scope>
    <source>
        <strain evidence="7 8">DSM 101730</strain>
    </source>
</reference>
<organism evidence="7 8">
    <name type="scientific">Amaricoccus macauensis</name>
    <dbReference type="NCBI Taxonomy" id="57001"/>
    <lineage>
        <taxon>Bacteria</taxon>
        <taxon>Pseudomonadati</taxon>
        <taxon>Pseudomonadota</taxon>
        <taxon>Alphaproteobacteria</taxon>
        <taxon>Rhodobacterales</taxon>
        <taxon>Paracoccaceae</taxon>
        <taxon>Amaricoccus</taxon>
    </lineage>
</organism>
<keyword evidence="3" id="KW-0274">FAD</keyword>
<dbReference type="GO" id="GO:0051213">
    <property type="term" value="F:dioxygenase activity"/>
    <property type="evidence" value="ECO:0007669"/>
    <property type="project" value="UniProtKB-KW"/>
</dbReference>
<keyword evidence="8" id="KW-1185">Reference proteome</keyword>
<evidence type="ECO:0000313" key="8">
    <source>
        <dbReference type="Proteomes" id="UP000549457"/>
    </source>
</evidence>
<protein>
    <submittedName>
        <fullName evidence="7">3-phenylpropionate/trans-cinnamate dioxygenase ferredoxin reductase subunit</fullName>
        <ecNumber evidence="7">1.18.1.3</ecNumber>
    </submittedName>
</protein>
<keyword evidence="7" id="KW-0223">Dioxygenase</keyword>
<evidence type="ECO:0000259" key="5">
    <source>
        <dbReference type="Pfam" id="PF07992"/>
    </source>
</evidence>
<dbReference type="GO" id="GO:0005737">
    <property type="term" value="C:cytoplasm"/>
    <property type="evidence" value="ECO:0007669"/>
    <property type="project" value="TreeGrafter"/>
</dbReference>
<keyword evidence="2" id="KW-0285">Flavoprotein</keyword>
<dbReference type="EMBL" id="JACHFM010000001">
    <property type="protein sequence ID" value="MBB5221144.1"/>
    <property type="molecule type" value="Genomic_DNA"/>
</dbReference>